<sequence>MDKNEDIHVVMLPWLAFGHMISFLDLSVALARSRIHVSFISTPRNIQRLPKIPPNLSEFIEFVSFPLPKLDANLLPDNAEATIDILPDQMEYLKATCDLLQEPIKNFIAKKLPNWILVDFFPCWVVDIAQDLKIPIVTYSMTTAITLVFFWSPEFLGEDGQSRDIRSPQDLTVHPTSVNSPSQVAYRNHEAIDMHNVFYAMDASGIPSGARLAKLIQASRGVAIRTCLELEADYSGWGSILEAMQYGHVLVFLPFVIDQPLNARLMVEKSLGIEVERDEHGSFTRNDIANALRKAMVSEEGKKLRARTEEAVDGVFGDRKLHDEYIVKFVEYLKNGIYQ</sequence>
<protein>
    <submittedName>
        <fullName evidence="3">Soyasaponin III rhamnosyltransferase</fullName>
        <ecNumber evidence="3">2.4.1.273</ecNumber>
    </submittedName>
</protein>
<dbReference type="InterPro" id="IPR002213">
    <property type="entry name" value="UDP_glucos_trans"/>
</dbReference>
<dbReference type="Gene3D" id="3.40.50.2000">
    <property type="entry name" value="Glycogen Phosphorylase B"/>
    <property type="match status" value="2"/>
</dbReference>
<dbReference type="GO" id="GO:0102241">
    <property type="term" value="F:soyasaponin III rhamnosyltransferase activity"/>
    <property type="evidence" value="ECO:0007669"/>
    <property type="project" value="UniProtKB-EC"/>
</dbReference>
<evidence type="ECO:0000256" key="1">
    <source>
        <dbReference type="ARBA" id="ARBA00022679"/>
    </source>
</evidence>
<dbReference type="STRING" id="429701.A0A2G9HRL4"/>
<dbReference type="AlphaFoldDB" id="A0A2G9HRL4"/>
<dbReference type="PANTHER" id="PTHR48049:SF57">
    <property type="entry name" value="UDP-GLYCOSYLTRANSFERASE 91C1-LIKE"/>
    <property type="match status" value="1"/>
</dbReference>
<dbReference type="InterPro" id="IPR050481">
    <property type="entry name" value="UDP-glycosyltransf_plant"/>
</dbReference>
<name>A0A2G9HRL4_9LAMI</name>
<evidence type="ECO:0000256" key="2">
    <source>
        <dbReference type="SAM" id="Phobius"/>
    </source>
</evidence>
<dbReference type="OrthoDB" id="5835829at2759"/>
<dbReference type="GO" id="GO:0035251">
    <property type="term" value="F:UDP-glucosyltransferase activity"/>
    <property type="evidence" value="ECO:0007669"/>
    <property type="project" value="InterPro"/>
</dbReference>
<keyword evidence="2" id="KW-0812">Transmembrane</keyword>
<feature type="transmembrane region" description="Helical" evidence="2">
    <location>
        <begin position="12"/>
        <end position="31"/>
    </location>
</feature>
<dbReference type="Proteomes" id="UP000231279">
    <property type="component" value="Unassembled WGS sequence"/>
</dbReference>
<evidence type="ECO:0000313" key="3">
    <source>
        <dbReference type="EMBL" id="PIN20167.1"/>
    </source>
</evidence>
<keyword evidence="4" id="KW-1185">Reference proteome</keyword>
<keyword evidence="2" id="KW-0472">Membrane</keyword>
<proteinExistence type="predicted"/>
<dbReference type="SUPFAM" id="SSF53756">
    <property type="entry name" value="UDP-Glycosyltransferase/glycogen phosphorylase"/>
    <property type="match status" value="1"/>
</dbReference>
<comment type="caution">
    <text evidence="3">The sequence shown here is derived from an EMBL/GenBank/DDBJ whole genome shotgun (WGS) entry which is preliminary data.</text>
</comment>
<dbReference type="EMBL" id="NKXS01001165">
    <property type="protein sequence ID" value="PIN20167.1"/>
    <property type="molecule type" value="Genomic_DNA"/>
</dbReference>
<gene>
    <name evidence="3" type="ORF">CDL12_07129</name>
</gene>
<accession>A0A2G9HRL4</accession>
<dbReference type="PANTHER" id="PTHR48049">
    <property type="entry name" value="GLYCOSYLTRANSFERASE"/>
    <property type="match status" value="1"/>
</dbReference>
<dbReference type="EC" id="2.4.1.273" evidence="3"/>
<keyword evidence="3" id="KW-0328">Glycosyltransferase</keyword>
<evidence type="ECO:0000313" key="4">
    <source>
        <dbReference type="Proteomes" id="UP000231279"/>
    </source>
</evidence>
<organism evidence="3 4">
    <name type="scientific">Handroanthus impetiginosus</name>
    <dbReference type="NCBI Taxonomy" id="429701"/>
    <lineage>
        <taxon>Eukaryota</taxon>
        <taxon>Viridiplantae</taxon>
        <taxon>Streptophyta</taxon>
        <taxon>Embryophyta</taxon>
        <taxon>Tracheophyta</taxon>
        <taxon>Spermatophyta</taxon>
        <taxon>Magnoliopsida</taxon>
        <taxon>eudicotyledons</taxon>
        <taxon>Gunneridae</taxon>
        <taxon>Pentapetalae</taxon>
        <taxon>asterids</taxon>
        <taxon>lamiids</taxon>
        <taxon>Lamiales</taxon>
        <taxon>Bignoniaceae</taxon>
        <taxon>Crescentiina</taxon>
        <taxon>Tabebuia alliance</taxon>
        <taxon>Handroanthus</taxon>
    </lineage>
</organism>
<dbReference type="Pfam" id="PF00201">
    <property type="entry name" value="UDPGT"/>
    <property type="match status" value="1"/>
</dbReference>
<reference evidence="4" key="1">
    <citation type="journal article" date="2018" name="Gigascience">
        <title>Genome assembly of the Pink Ipe (Handroanthus impetiginosus, Bignoniaceae), a highly valued, ecologically keystone Neotropical timber forest tree.</title>
        <authorList>
            <person name="Silva-Junior O.B."/>
            <person name="Grattapaglia D."/>
            <person name="Novaes E."/>
            <person name="Collevatti R.G."/>
        </authorList>
    </citation>
    <scope>NUCLEOTIDE SEQUENCE [LARGE SCALE GENOMIC DNA]</scope>
    <source>
        <strain evidence="4">cv. UFG-1</strain>
    </source>
</reference>
<keyword evidence="2" id="KW-1133">Transmembrane helix</keyword>
<keyword evidence="1 3" id="KW-0808">Transferase</keyword>